<evidence type="ECO:0000313" key="2">
    <source>
        <dbReference type="Proteomes" id="UP000751190"/>
    </source>
</evidence>
<gene>
    <name evidence="1" type="ORF">KFE25_006960</name>
</gene>
<reference evidence="1" key="1">
    <citation type="submission" date="2021-05" db="EMBL/GenBank/DDBJ databases">
        <title>The genome of the haptophyte Pavlova lutheri (Diacronema luteri, Pavlovales) - a model for lipid biosynthesis in eukaryotic algae.</title>
        <authorList>
            <person name="Hulatt C.J."/>
            <person name="Posewitz M.C."/>
        </authorList>
    </citation>
    <scope>NUCLEOTIDE SEQUENCE</scope>
    <source>
        <strain evidence="1">NIVA-4/92</strain>
    </source>
</reference>
<name>A0A8J5XMS3_DIALT</name>
<dbReference type="Proteomes" id="UP000751190">
    <property type="component" value="Unassembled WGS sequence"/>
</dbReference>
<dbReference type="EMBL" id="JAGTXO010000005">
    <property type="protein sequence ID" value="KAG8467908.1"/>
    <property type="molecule type" value="Genomic_DNA"/>
</dbReference>
<sequence>MVRGPFVPKGGGLRARADVCLQMRTSVLLQQAHLAAHGARTPACRRVRWLKCVDDSSNGAAAVELVSARGVVPKLAAFCGLFRTGGARLSERARRVHGGAQRLFTTTDSISLRADAQRGLGPAVSVVDFDSTEPAPLVFAIRPAFWL</sequence>
<organism evidence="1 2">
    <name type="scientific">Diacronema lutheri</name>
    <name type="common">Unicellular marine alga</name>
    <name type="synonym">Monochrysis lutheri</name>
    <dbReference type="NCBI Taxonomy" id="2081491"/>
    <lineage>
        <taxon>Eukaryota</taxon>
        <taxon>Haptista</taxon>
        <taxon>Haptophyta</taxon>
        <taxon>Pavlovophyceae</taxon>
        <taxon>Pavlovales</taxon>
        <taxon>Pavlovaceae</taxon>
        <taxon>Diacronema</taxon>
    </lineage>
</organism>
<keyword evidence="2" id="KW-1185">Reference proteome</keyword>
<proteinExistence type="predicted"/>
<protein>
    <submittedName>
        <fullName evidence="1">Uncharacterized protein</fullName>
    </submittedName>
</protein>
<evidence type="ECO:0000313" key="1">
    <source>
        <dbReference type="EMBL" id="KAG8467908.1"/>
    </source>
</evidence>
<comment type="caution">
    <text evidence="1">The sequence shown here is derived from an EMBL/GenBank/DDBJ whole genome shotgun (WGS) entry which is preliminary data.</text>
</comment>
<dbReference type="AlphaFoldDB" id="A0A8J5XMS3"/>
<accession>A0A8J5XMS3</accession>